<dbReference type="Proteomes" id="UP001156601">
    <property type="component" value="Unassembled WGS sequence"/>
</dbReference>
<comment type="caution">
    <text evidence="1">The sequence shown here is derived from an EMBL/GenBank/DDBJ whole genome shotgun (WGS) entry which is preliminary data.</text>
</comment>
<protein>
    <submittedName>
        <fullName evidence="1">Uncharacterized protein</fullName>
    </submittedName>
</protein>
<proteinExistence type="predicted"/>
<dbReference type="RefSeq" id="WP_284215459.1">
    <property type="nucleotide sequence ID" value="NZ_BSOT01000001.1"/>
</dbReference>
<dbReference type="EMBL" id="BSOT01000001">
    <property type="protein sequence ID" value="GLR69134.1"/>
    <property type="molecule type" value="Genomic_DNA"/>
</dbReference>
<evidence type="ECO:0000313" key="2">
    <source>
        <dbReference type="Proteomes" id="UP001156601"/>
    </source>
</evidence>
<keyword evidence="2" id="KW-1185">Reference proteome</keyword>
<gene>
    <name evidence="1" type="ORF">GCM10007852_00420</name>
</gene>
<evidence type="ECO:0000313" key="1">
    <source>
        <dbReference type="EMBL" id="GLR69134.1"/>
    </source>
</evidence>
<name>A0AA37SUX2_9ALTE</name>
<reference evidence="1" key="2">
    <citation type="submission" date="2023-01" db="EMBL/GenBank/DDBJ databases">
        <title>Draft genome sequence of Agaribacter marinus strain NBRC 110023.</title>
        <authorList>
            <person name="Sun Q."/>
            <person name="Mori K."/>
        </authorList>
    </citation>
    <scope>NUCLEOTIDE SEQUENCE</scope>
    <source>
        <strain evidence="1">NBRC 110023</strain>
    </source>
</reference>
<accession>A0AA37SUX2</accession>
<dbReference type="AlphaFoldDB" id="A0AA37SUX2"/>
<sequence length="92" mass="10590">MEYDPIVWELFGVCGRFAESLRGIPLDCCEEIKEEHKSFGDEAFDEHWISCSDFISNVNESGRKPAEAHKLADYIKGLGNSEETRLIMWFSQ</sequence>
<organism evidence="1 2">
    <name type="scientific">Agaribacter marinus</name>
    <dbReference type="NCBI Taxonomy" id="1431249"/>
    <lineage>
        <taxon>Bacteria</taxon>
        <taxon>Pseudomonadati</taxon>
        <taxon>Pseudomonadota</taxon>
        <taxon>Gammaproteobacteria</taxon>
        <taxon>Alteromonadales</taxon>
        <taxon>Alteromonadaceae</taxon>
        <taxon>Agaribacter</taxon>
    </lineage>
</organism>
<reference evidence="1" key="1">
    <citation type="journal article" date="2014" name="Int. J. Syst. Evol. Microbiol.">
        <title>Complete genome sequence of Corynebacterium casei LMG S-19264T (=DSM 44701T), isolated from a smear-ripened cheese.</title>
        <authorList>
            <consortium name="US DOE Joint Genome Institute (JGI-PGF)"/>
            <person name="Walter F."/>
            <person name="Albersmeier A."/>
            <person name="Kalinowski J."/>
            <person name="Ruckert C."/>
        </authorList>
    </citation>
    <scope>NUCLEOTIDE SEQUENCE</scope>
    <source>
        <strain evidence="1">NBRC 110023</strain>
    </source>
</reference>